<dbReference type="InterPro" id="IPR004045">
    <property type="entry name" value="Glutathione_S-Trfase_N"/>
</dbReference>
<keyword evidence="4" id="KW-1185">Reference proteome</keyword>
<dbReference type="EMBL" id="JEMY01000034">
    <property type="protein sequence ID" value="EXI87479.1"/>
    <property type="molecule type" value="Genomic_DNA"/>
</dbReference>
<dbReference type="CDD" id="cd03051">
    <property type="entry name" value="GST_N_GTT2_like"/>
    <property type="match status" value="1"/>
</dbReference>
<evidence type="ECO:0000259" key="2">
    <source>
        <dbReference type="PROSITE" id="PS50405"/>
    </source>
</evidence>
<comment type="caution">
    <text evidence="3">The sequence shown here is derived from an EMBL/GenBank/DDBJ whole genome shotgun (WGS) entry which is preliminary data.</text>
</comment>
<proteinExistence type="predicted"/>
<dbReference type="SUPFAM" id="SSF52833">
    <property type="entry name" value="Thioredoxin-like"/>
    <property type="match status" value="1"/>
</dbReference>
<dbReference type="InterPro" id="IPR040079">
    <property type="entry name" value="Glutathione_S-Trfase"/>
</dbReference>
<dbReference type="STRING" id="1454004.AW11_02608"/>
<dbReference type="Gene3D" id="3.40.30.10">
    <property type="entry name" value="Glutaredoxin"/>
    <property type="match status" value="1"/>
</dbReference>
<dbReference type="SFLD" id="SFLDG00358">
    <property type="entry name" value="Main_(cytGST)"/>
    <property type="match status" value="1"/>
</dbReference>
<accession>A0A011R8M7</accession>
<dbReference type="PATRIC" id="fig|1454004.3.peg.2694"/>
<dbReference type="PANTHER" id="PTHR44051:SF8">
    <property type="entry name" value="GLUTATHIONE S-TRANSFERASE GSTA"/>
    <property type="match status" value="1"/>
</dbReference>
<dbReference type="Pfam" id="PF13409">
    <property type="entry name" value="GST_N_2"/>
    <property type="match status" value="1"/>
</dbReference>
<dbReference type="SFLD" id="SFLDS00019">
    <property type="entry name" value="Glutathione_Transferase_(cytos"/>
    <property type="match status" value="1"/>
</dbReference>
<dbReference type="PROSITE" id="PS50404">
    <property type="entry name" value="GST_NTER"/>
    <property type="match status" value="1"/>
</dbReference>
<evidence type="ECO:0000313" key="3">
    <source>
        <dbReference type="EMBL" id="EXI87479.1"/>
    </source>
</evidence>
<evidence type="ECO:0000313" key="4">
    <source>
        <dbReference type="Proteomes" id="UP000022141"/>
    </source>
</evidence>
<feature type="domain" description="GST C-terminal" evidence="2">
    <location>
        <begin position="86"/>
        <end position="209"/>
    </location>
</feature>
<dbReference type="InterPro" id="IPR010987">
    <property type="entry name" value="Glutathione-S-Trfase_C-like"/>
</dbReference>
<dbReference type="InterPro" id="IPR036249">
    <property type="entry name" value="Thioredoxin-like_sf"/>
</dbReference>
<dbReference type="Gene3D" id="1.20.1050.10">
    <property type="match status" value="1"/>
</dbReference>
<evidence type="ECO:0008006" key="5">
    <source>
        <dbReference type="Google" id="ProtNLM"/>
    </source>
</evidence>
<feature type="domain" description="GST N-terminal" evidence="1">
    <location>
        <begin position="1"/>
        <end position="81"/>
    </location>
</feature>
<dbReference type="InterPro" id="IPR034345">
    <property type="entry name" value="Gtt2-like_N"/>
</dbReference>
<dbReference type="InterPro" id="IPR036282">
    <property type="entry name" value="Glutathione-S-Trfase_C_sf"/>
</dbReference>
<dbReference type="InterPro" id="IPR004046">
    <property type="entry name" value="GST_C"/>
</dbReference>
<evidence type="ECO:0000259" key="1">
    <source>
        <dbReference type="PROSITE" id="PS50404"/>
    </source>
</evidence>
<reference evidence="3" key="1">
    <citation type="submission" date="2014-02" db="EMBL/GenBank/DDBJ databases">
        <title>Expanding our view of genomic diversity in Candidatus Accumulibacter clades.</title>
        <authorList>
            <person name="Skennerton C.T."/>
            <person name="Barr J.J."/>
            <person name="Slater F.R."/>
            <person name="Bond P.L."/>
            <person name="Tyson G.W."/>
        </authorList>
    </citation>
    <scope>NUCLEOTIDE SEQUENCE [LARGE SCALE GENOMIC DNA]</scope>
</reference>
<dbReference type="AlphaFoldDB" id="A0A011R8M7"/>
<dbReference type="Proteomes" id="UP000022141">
    <property type="component" value="Unassembled WGS sequence"/>
</dbReference>
<gene>
    <name evidence="3" type="ORF">AW11_02608</name>
</gene>
<dbReference type="Pfam" id="PF00043">
    <property type="entry name" value="GST_C"/>
    <property type="match status" value="1"/>
</dbReference>
<dbReference type="SUPFAM" id="SSF47616">
    <property type="entry name" value="GST C-terminal domain-like"/>
    <property type="match status" value="1"/>
</dbReference>
<organism evidence="3 4">
    <name type="scientific">Accumulibacter regalis</name>
    <dbReference type="NCBI Taxonomy" id="522306"/>
    <lineage>
        <taxon>Bacteria</taxon>
        <taxon>Pseudomonadati</taxon>
        <taxon>Pseudomonadota</taxon>
        <taxon>Betaproteobacteria</taxon>
        <taxon>Candidatus Accumulibacter</taxon>
    </lineage>
</organism>
<name>A0A011R8M7_ACCRE</name>
<sequence>MLFHDCKFAPSPRLVRVFIAEKGLDVPSREVDLRNGEHLSPEYRAINPYCTVPVLELDDGTRLTSSQGCWRYLEETVPNPPLLGTTPTEKALIADLVWHIENDGWQAMTEAVRNSLPGMKDRALTGADNYAQIPALGERGKLRSERFLARLDGLLAGRDYLAGDRFSAADITAMVLVDFAGWLKIALPADAANAQRWYAAVSARPSAGR</sequence>
<dbReference type="PROSITE" id="PS50405">
    <property type="entry name" value="GST_CTER"/>
    <property type="match status" value="1"/>
</dbReference>
<dbReference type="PANTHER" id="PTHR44051">
    <property type="entry name" value="GLUTATHIONE S-TRANSFERASE-RELATED"/>
    <property type="match status" value="1"/>
</dbReference>
<protein>
    <recommendedName>
        <fullName evidence="5">Glutathione S-transferase domain protein</fullName>
    </recommendedName>
</protein>
<dbReference type="eggNOG" id="COG0625">
    <property type="taxonomic scope" value="Bacteria"/>
</dbReference>